<dbReference type="InParanoid" id="A0A482XAG8"/>
<evidence type="ECO:0000313" key="1">
    <source>
        <dbReference type="EMBL" id="RZF42468.1"/>
    </source>
</evidence>
<accession>A0A482XAG8</accession>
<proteinExistence type="predicted"/>
<gene>
    <name evidence="1" type="ORF">LSTR_LSTR014521</name>
</gene>
<name>A0A482XAG8_LAOST</name>
<evidence type="ECO:0000313" key="2">
    <source>
        <dbReference type="Proteomes" id="UP000291343"/>
    </source>
</evidence>
<dbReference type="EMBL" id="QKKF02014932">
    <property type="protein sequence ID" value="RZF42468.1"/>
    <property type="molecule type" value="Genomic_DNA"/>
</dbReference>
<organism evidence="1 2">
    <name type="scientific">Laodelphax striatellus</name>
    <name type="common">Small brown planthopper</name>
    <name type="synonym">Delphax striatella</name>
    <dbReference type="NCBI Taxonomy" id="195883"/>
    <lineage>
        <taxon>Eukaryota</taxon>
        <taxon>Metazoa</taxon>
        <taxon>Ecdysozoa</taxon>
        <taxon>Arthropoda</taxon>
        <taxon>Hexapoda</taxon>
        <taxon>Insecta</taxon>
        <taxon>Pterygota</taxon>
        <taxon>Neoptera</taxon>
        <taxon>Paraneoptera</taxon>
        <taxon>Hemiptera</taxon>
        <taxon>Auchenorrhyncha</taxon>
        <taxon>Fulgoroidea</taxon>
        <taxon>Delphacidae</taxon>
        <taxon>Criomorphinae</taxon>
        <taxon>Laodelphax</taxon>
    </lineage>
</organism>
<keyword evidence="2" id="KW-1185">Reference proteome</keyword>
<sequence length="225" mass="24789">MLGEEEMGSVPASMLRSKAIKAGIRELYPELEELDDGSLAMYEGVNLLSVLTTVATPKFVLQDLDNAEVVKHLKEKSACSQETRPKPMDSTVKQQRANLESAFPELNEAYQHVIHYLDVDVGNLPRSERVIAWFGSPDGKKAWAKASNRTKKQAAGNLPASGTGDELIVLLATYLKKKISCLDNHQALFLSAGRFVAWKGSWEFQADGIWTKRDGDDSSSSSSEE</sequence>
<protein>
    <submittedName>
        <fullName evidence="1">Uncharacterized protein</fullName>
    </submittedName>
</protein>
<dbReference type="AlphaFoldDB" id="A0A482XAG8"/>
<comment type="caution">
    <text evidence="1">The sequence shown here is derived from an EMBL/GenBank/DDBJ whole genome shotgun (WGS) entry which is preliminary data.</text>
</comment>
<dbReference type="Proteomes" id="UP000291343">
    <property type="component" value="Unassembled WGS sequence"/>
</dbReference>
<reference evidence="1 2" key="1">
    <citation type="journal article" date="2017" name="Gigascience">
        <title>Genome sequence of the small brown planthopper, Laodelphax striatellus.</title>
        <authorList>
            <person name="Zhu J."/>
            <person name="Jiang F."/>
            <person name="Wang X."/>
            <person name="Yang P."/>
            <person name="Bao Y."/>
            <person name="Zhao W."/>
            <person name="Wang W."/>
            <person name="Lu H."/>
            <person name="Wang Q."/>
            <person name="Cui N."/>
            <person name="Li J."/>
            <person name="Chen X."/>
            <person name="Luo L."/>
            <person name="Yu J."/>
            <person name="Kang L."/>
            <person name="Cui F."/>
        </authorList>
    </citation>
    <scope>NUCLEOTIDE SEQUENCE [LARGE SCALE GENOMIC DNA]</scope>
    <source>
        <strain evidence="1">Lst14</strain>
    </source>
</reference>